<feature type="region of interest" description="Disordered" evidence="1">
    <location>
        <begin position="124"/>
        <end position="144"/>
    </location>
</feature>
<accession>A0A454Y598</accession>
<dbReference type="Proteomes" id="UP000005239">
    <property type="component" value="Unassembled WGS sequence"/>
</dbReference>
<reference evidence="2" key="2">
    <citation type="submission" date="2022-06" db="UniProtKB">
        <authorList>
            <consortium name="EnsemblMetazoa"/>
        </authorList>
    </citation>
    <scope>IDENTIFICATION</scope>
    <source>
        <strain evidence="2">PS312</strain>
    </source>
</reference>
<feature type="region of interest" description="Disordered" evidence="1">
    <location>
        <begin position="217"/>
        <end position="292"/>
    </location>
</feature>
<gene>
    <name evidence="2" type="primary">WBGene00098410</name>
</gene>
<feature type="compositionally biased region" description="Acidic residues" evidence="1">
    <location>
        <begin position="281"/>
        <end position="292"/>
    </location>
</feature>
<dbReference type="AlphaFoldDB" id="A0A454Y598"/>
<keyword evidence="3" id="KW-1185">Reference proteome</keyword>
<name>A0A454Y598_PRIPA</name>
<protein>
    <submittedName>
        <fullName evidence="2">Uncharacterized protein</fullName>
    </submittedName>
</protein>
<proteinExistence type="predicted"/>
<accession>A0A8R1U6S0</accession>
<evidence type="ECO:0000313" key="2">
    <source>
        <dbReference type="EnsemblMetazoa" id="PPA08856.1"/>
    </source>
</evidence>
<dbReference type="EnsemblMetazoa" id="PPA08856.1">
    <property type="protein sequence ID" value="PPA08856.1"/>
    <property type="gene ID" value="WBGene00098410"/>
</dbReference>
<evidence type="ECO:0000313" key="3">
    <source>
        <dbReference type="Proteomes" id="UP000005239"/>
    </source>
</evidence>
<sequence>MSRKRAILGTNVVPGPICRGNPRRPSAAMNCAIDAQPLGRSFSNVTKQKYVLSRVRPSDSLDSISDEEINQEKRNIIRSHVRPNKNVDAFAEIRNPRIPKAPHDPSKPAIMKHRDLPSFPVSNHLKGGSVSRSLSTTDSSAFSSSDDYVPFNKIRRVMIKAEMQEEPVNRSVKNEHIAKTSMHCNTTSMQEMKKEVIEMNKEMEVEMPKTQIASIVPKKEIKEDMNDNSEGETNSESSDEDEEDEMEESMHSRLKMKKSRPAEELAMQRKTKERMKTEVKMEEEECEIITLD</sequence>
<feature type="compositionally biased region" description="Low complexity" evidence="1">
    <location>
        <begin position="129"/>
        <end position="144"/>
    </location>
</feature>
<reference evidence="3" key="1">
    <citation type="journal article" date="2008" name="Nat. Genet.">
        <title>The Pristionchus pacificus genome provides a unique perspective on nematode lifestyle and parasitism.</title>
        <authorList>
            <person name="Dieterich C."/>
            <person name="Clifton S.W."/>
            <person name="Schuster L.N."/>
            <person name="Chinwalla A."/>
            <person name="Delehaunty K."/>
            <person name="Dinkelacker I."/>
            <person name="Fulton L."/>
            <person name="Fulton R."/>
            <person name="Godfrey J."/>
            <person name="Minx P."/>
            <person name="Mitreva M."/>
            <person name="Roeseler W."/>
            <person name="Tian H."/>
            <person name="Witte H."/>
            <person name="Yang S.P."/>
            <person name="Wilson R.K."/>
            <person name="Sommer R.J."/>
        </authorList>
    </citation>
    <scope>NUCLEOTIDE SEQUENCE [LARGE SCALE GENOMIC DNA]</scope>
    <source>
        <strain evidence="3">PS312</strain>
    </source>
</reference>
<organism evidence="2 3">
    <name type="scientific">Pristionchus pacificus</name>
    <name type="common">Parasitic nematode worm</name>
    <dbReference type="NCBI Taxonomy" id="54126"/>
    <lineage>
        <taxon>Eukaryota</taxon>
        <taxon>Metazoa</taxon>
        <taxon>Ecdysozoa</taxon>
        <taxon>Nematoda</taxon>
        <taxon>Chromadorea</taxon>
        <taxon>Rhabditida</taxon>
        <taxon>Rhabditina</taxon>
        <taxon>Diplogasteromorpha</taxon>
        <taxon>Diplogasteroidea</taxon>
        <taxon>Neodiplogasteridae</taxon>
        <taxon>Pristionchus</taxon>
    </lineage>
</organism>
<evidence type="ECO:0000256" key="1">
    <source>
        <dbReference type="SAM" id="MobiDB-lite"/>
    </source>
</evidence>
<feature type="compositionally biased region" description="Acidic residues" evidence="1">
    <location>
        <begin position="237"/>
        <end position="247"/>
    </location>
</feature>